<dbReference type="GO" id="GO:0005829">
    <property type="term" value="C:cytosol"/>
    <property type="evidence" value="ECO:0007669"/>
    <property type="project" value="TreeGrafter"/>
</dbReference>
<dbReference type="SMART" id="SM00875">
    <property type="entry name" value="BACK"/>
    <property type="match status" value="1"/>
</dbReference>
<dbReference type="SMART" id="SM00225">
    <property type="entry name" value="BTB"/>
    <property type="match status" value="1"/>
</dbReference>
<proteinExistence type="predicted"/>
<feature type="domain" description="BTB" evidence="4">
    <location>
        <begin position="118"/>
        <end position="255"/>
    </location>
</feature>
<dbReference type="Pfam" id="PF08005">
    <property type="entry name" value="PHR"/>
    <property type="match status" value="1"/>
</dbReference>
<dbReference type="InterPro" id="IPR000210">
    <property type="entry name" value="BTB/POZ_dom"/>
</dbReference>
<dbReference type="Gene3D" id="3.30.710.10">
    <property type="entry name" value="Potassium Channel Kv1.1, Chain A"/>
    <property type="match status" value="1"/>
</dbReference>
<dbReference type="InterPro" id="IPR011705">
    <property type="entry name" value="BACK"/>
</dbReference>
<dbReference type="Gene3D" id="1.25.40.420">
    <property type="match status" value="1"/>
</dbReference>
<dbReference type="PANTHER" id="PTHR45774:SF3">
    <property type="entry name" value="BTB (POZ) DOMAIN-CONTAINING 2B-RELATED"/>
    <property type="match status" value="1"/>
</dbReference>
<feature type="compositionally biased region" description="Polar residues" evidence="3">
    <location>
        <begin position="148"/>
        <end position="158"/>
    </location>
</feature>
<name>A0A5K3FSR5_MESCO</name>
<organism evidence="5">
    <name type="scientific">Mesocestoides corti</name>
    <name type="common">Flatworm</name>
    <dbReference type="NCBI Taxonomy" id="53468"/>
    <lineage>
        <taxon>Eukaryota</taxon>
        <taxon>Metazoa</taxon>
        <taxon>Spiralia</taxon>
        <taxon>Lophotrochozoa</taxon>
        <taxon>Platyhelminthes</taxon>
        <taxon>Cestoda</taxon>
        <taxon>Eucestoda</taxon>
        <taxon>Cyclophyllidea</taxon>
        <taxon>Mesocestoididae</taxon>
        <taxon>Mesocestoides</taxon>
    </lineage>
</organism>
<comment type="subcellular location">
    <subcellularLocation>
        <location evidence="1">Cytoplasm</location>
    </subcellularLocation>
</comment>
<dbReference type="PROSITE" id="PS50097">
    <property type="entry name" value="BTB"/>
    <property type="match status" value="1"/>
</dbReference>
<evidence type="ECO:0000256" key="2">
    <source>
        <dbReference type="ARBA" id="ARBA00022490"/>
    </source>
</evidence>
<reference evidence="5" key="1">
    <citation type="submission" date="2019-11" db="UniProtKB">
        <authorList>
            <consortium name="WormBaseParasite"/>
        </authorList>
    </citation>
    <scope>IDENTIFICATION</scope>
</reference>
<dbReference type="WBParaSite" id="MCU_010216-RB">
    <property type="protein sequence ID" value="MCU_010216-RB"/>
    <property type="gene ID" value="MCU_010216"/>
</dbReference>
<evidence type="ECO:0000256" key="3">
    <source>
        <dbReference type="SAM" id="MobiDB-lite"/>
    </source>
</evidence>
<feature type="region of interest" description="Disordered" evidence="3">
    <location>
        <begin position="148"/>
        <end position="173"/>
    </location>
</feature>
<evidence type="ECO:0000313" key="5">
    <source>
        <dbReference type="WBParaSite" id="MCU_010216-RB"/>
    </source>
</evidence>
<dbReference type="InterPro" id="IPR012983">
    <property type="entry name" value="PHR"/>
</dbReference>
<dbReference type="InterPro" id="IPR011333">
    <property type="entry name" value="SKP1/BTB/POZ_sf"/>
</dbReference>
<dbReference type="Pfam" id="PF00651">
    <property type="entry name" value="BTB"/>
    <property type="match status" value="1"/>
</dbReference>
<protein>
    <submittedName>
        <fullName evidence="5">BACK domain-containing protein</fullName>
    </submittedName>
</protein>
<dbReference type="Pfam" id="PF07707">
    <property type="entry name" value="BACK"/>
    <property type="match status" value="1"/>
</dbReference>
<dbReference type="Gene3D" id="2.60.120.820">
    <property type="entry name" value="PHR domain"/>
    <property type="match status" value="1"/>
</dbReference>
<dbReference type="GO" id="GO:0022008">
    <property type="term" value="P:neurogenesis"/>
    <property type="evidence" value="ECO:0007669"/>
    <property type="project" value="TreeGrafter"/>
</dbReference>
<dbReference type="PANTHER" id="PTHR45774">
    <property type="entry name" value="BTB/POZ DOMAIN-CONTAINING"/>
    <property type="match status" value="1"/>
</dbReference>
<accession>A0A5K3FSR5</accession>
<evidence type="ECO:0000256" key="1">
    <source>
        <dbReference type="ARBA" id="ARBA00004496"/>
    </source>
</evidence>
<dbReference type="SUPFAM" id="SSF54695">
    <property type="entry name" value="POZ domain"/>
    <property type="match status" value="1"/>
</dbReference>
<dbReference type="InterPro" id="IPR038648">
    <property type="entry name" value="PHR_sf"/>
</dbReference>
<dbReference type="AlphaFoldDB" id="A0A5K3FSR5"/>
<evidence type="ECO:0000259" key="4">
    <source>
        <dbReference type="PROSITE" id="PS50097"/>
    </source>
</evidence>
<keyword evidence="2" id="KW-0963">Cytoplasm</keyword>
<sequence length="633" mass="69617">MHAEDARQCFPNSSGVDSPAKNNVAVAAAKNRQKSLLNENLASSSGLVAASPLHFNWQSNRSCVSERVRSLFANTTLADVYFNIHYQPGCDGASTPFVHNKSSKNPSTSRAETLVHRIPAHTFVLAISSAVFEAMFYGPMSVQGTAATAAGKSQQSPHKCSEQPAARQSSWSPSAGVFSMLSAAEPMEDIHVESTGDVDPAELGKVEHTQPVIFNPSSSQITSSSAIEIHLDDVNPVAFTNVLRFIYTDEIQIDASNVLQTLYVAKKYAINVMEIACVDFLSQAITVDNAFMLLGQANFFDEQELAQKCLEVIDKNTAKALDTEDFLALDSDLLRSILERDTLCIREVRLFVSVVKWAEAEYHRLFPEPRPSSSPPAADEAPLTPVSAHLPSLPRPASDTTLPGLSDVPMEALRDILQPLLPHIRFPQMSIEEFADVVVPSGVLEDSMAVKIFQHFITSKTAKPELPFLKRPRCYLHGVEEIVRRFSVVDQRWDYRGTSDRIRFKVDRKIYVVGFGLYGSIHGQSEYEASIEIVHPESGVVLGSNDVTYLADGSPNTFRVAFKEPIPLTPNVNYLASATIKGQDTYYGTRGLREITHECSTGSKVTFHFSYAACMNNGTSVEDGQIPEIVFFV</sequence>
<feature type="region of interest" description="Disordered" evidence="3">
    <location>
        <begin position="368"/>
        <end position="401"/>
    </location>
</feature>